<feature type="region of interest" description="Disordered" evidence="4">
    <location>
        <begin position="1"/>
        <end position="101"/>
    </location>
</feature>
<feature type="compositionally biased region" description="Polar residues" evidence="4">
    <location>
        <begin position="68"/>
        <end position="83"/>
    </location>
</feature>
<name>A0AAN7V5G5_9PEZI</name>
<evidence type="ECO:0000313" key="6">
    <source>
        <dbReference type="Proteomes" id="UP001305414"/>
    </source>
</evidence>
<protein>
    <recommendedName>
        <fullName evidence="2">Biogenesis of lysosome-related organelles complex 1 subunit 1</fullName>
    </recommendedName>
</protein>
<dbReference type="EMBL" id="JAWHQM010000073">
    <property type="protein sequence ID" value="KAK5636574.1"/>
    <property type="molecule type" value="Genomic_DNA"/>
</dbReference>
<reference evidence="5 6" key="1">
    <citation type="submission" date="2023-10" db="EMBL/GenBank/DDBJ databases">
        <title>Draft genome sequence of Xylaria bambusicola isolate GMP-LS, the root and basal stem rot pathogen of sugarcane in Indonesia.</title>
        <authorList>
            <person name="Selvaraj P."/>
            <person name="Muralishankar V."/>
            <person name="Muruganantham S."/>
            <person name="Sp S."/>
            <person name="Haryani S."/>
            <person name="Lau K.J.X."/>
            <person name="Naqvi N.I."/>
        </authorList>
    </citation>
    <scope>NUCLEOTIDE SEQUENCE [LARGE SCALE GENOMIC DNA]</scope>
    <source>
        <strain evidence="5">GMP-LS</strain>
    </source>
</reference>
<comment type="similarity">
    <text evidence="1">Belongs to the BLOC1S1 family.</text>
</comment>
<evidence type="ECO:0000313" key="5">
    <source>
        <dbReference type="EMBL" id="KAK5636574.1"/>
    </source>
</evidence>
<accession>A0AAN7V5G5</accession>
<feature type="compositionally biased region" description="Low complexity" evidence="4">
    <location>
        <begin position="1"/>
        <end position="11"/>
    </location>
</feature>
<dbReference type="AlphaFoldDB" id="A0AAN7V5G5"/>
<gene>
    <name evidence="5" type="ORF">RRF57_012286</name>
</gene>
<feature type="region of interest" description="Disordered" evidence="4">
    <location>
        <begin position="216"/>
        <end position="319"/>
    </location>
</feature>
<feature type="compositionally biased region" description="Low complexity" evidence="4">
    <location>
        <begin position="88"/>
        <end position="101"/>
    </location>
</feature>
<feature type="compositionally biased region" description="Low complexity" evidence="4">
    <location>
        <begin position="248"/>
        <end position="260"/>
    </location>
</feature>
<dbReference type="GO" id="GO:0016197">
    <property type="term" value="P:endosomal transport"/>
    <property type="evidence" value="ECO:0007669"/>
    <property type="project" value="TreeGrafter"/>
</dbReference>
<dbReference type="GO" id="GO:0031083">
    <property type="term" value="C:BLOC-1 complex"/>
    <property type="evidence" value="ECO:0007669"/>
    <property type="project" value="InterPro"/>
</dbReference>
<dbReference type="PANTHER" id="PTHR13073">
    <property type="entry name" value="BLOC-1 COMPLEX SUBUNIT 1"/>
    <property type="match status" value="1"/>
</dbReference>
<feature type="compositionally biased region" description="Low complexity" evidence="4">
    <location>
        <begin position="297"/>
        <end position="312"/>
    </location>
</feature>
<organism evidence="5 6">
    <name type="scientific">Xylaria bambusicola</name>
    <dbReference type="NCBI Taxonomy" id="326684"/>
    <lineage>
        <taxon>Eukaryota</taxon>
        <taxon>Fungi</taxon>
        <taxon>Dikarya</taxon>
        <taxon>Ascomycota</taxon>
        <taxon>Pezizomycotina</taxon>
        <taxon>Sordariomycetes</taxon>
        <taxon>Xylariomycetidae</taxon>
        <taxon>Xylariales</taxon>
        <taxon>Xylariaceae</taxon>
        <taxon>Xylaria</taxon>
    </lineage>
</organism>
<dbReference type="PANTHER" id="PTHR13073:SF0">
    <property type="entry name" value="BIOGENESIS OF LYSOSOME-RELATED ORGANELLES COMPLEX 1 SUBUNIT 1"/>
    <property type="match status" value="1"/>
</dbReference>
<dbReference type="InterPro" id="IPR009395">
    <property type="entry name" value="BLOC1S1"/>
</dbReference>
<keyword evidence="3" id="KW-0175">Coiled coil</keyword>
<evidence type="ECO:0000256" key="1">
    <source>
        <dbReference type="ARBA" id="ARBA00007133"/>
    </source>
</evidence>
<keyword evidence="6" id="KW-1185">Reference proteome</keyword>
<sequence>MSDPAPVNPGVASPPPVPSSEEERGSSKTSSPLDDHVSSSSAMTPVGGSSCPPPPSLPSSTSKAPPSVSGSRTTATSPPTTVSGGLGPALHHGAGQAPGAASIATMSLNPELPSRDSQLHVAEARAALIASMSNMLDSELQSRAAVLHANAAVLTRQEQDVARATEALRKENDKLAKVAKDAGRKIKELGNVQNWAEVLERDFLVLEETMRLVRNGGADSEDGESNCSECSRSASYSSRSESERERSGSGTRSGSLAGSRKISVSELGEGNGVGEEKSPPITSSKKEKGKGLDEEGASSTAEEGSTAGSTSSLRDPAANGTVSLDEAILESLTEALATDLRMGSTVTKQGTT</sequence>
<proteinExistence type="inferred from homology"/>
<feature type="compositionally biased region" description="Basic and acidic residues" evidence="4">
    <location>
        <begin position="274"/>
        <end position="293"/>
    </location>
</feature>
<comment type="caution">
    <text evidence="5">The sequence shown here is derived from an EMBL/GenBank/DDBJ whole genome shotgun (WGS) entry which is preliminary data.</text>
</comment>
<dbReference type="Proteomes" id="UP001305414">
    <property type="component" value="Unassembled WGS sequence"/>
</dbReference>
<feature type="compositionally biased region" description="Low complexity" evidence="4">
    <location>
        <begin position="58"/>
        <end position="67"/>
    </location>
</feature>
<feature type="compositionally biased region" description="Low complexity" evidence="4">
    <location>
        <begin position="225"/>
        <end position="239"/>
    </location>
</feature>
<evidence type="ECO:0000256" key="3">
    <source>
        <dbReference type="SAM" id="Coils"/>
    </source>
</evidence>
<dbReference type="Pfam" id="PF06320">
    <property type="entry name" value="GCN5L1"/>
    <property type="match status" value="1"/>
</dbReference>
<feature type="coiled-coil region" evidence="3">
    <location>
        <begin position="154"/>
        <end position="181"/>
    </location>
</feature>
<evidence type="ECO:0000256" key="4">
    <source>
        <dbReference type="SAM" id="MobiDB-lite"/>
    </source>
</evidence>
<evidence type="ECO:0000256" key="2">
    <source>
        <dbReference type="ARBA" id="ARBA00019577"/>
    </source>
</evidence>